<name>A0A3B0BPR3_9ACTN</name>
<dbReference type="Pfam" id="PF12728">
    <property type="entry name" value="HTH_17"/>
    <property type="match status" value="1"/>
</dbReference>
<comment type="caution">
    <text evidence="2">The sequence shown here is derived from an EMBL/GenBank/DDBJ whole genome shotgun (WGS) entry which is preliminary data.</text>
</comment>
<reference evidence="2 3" key="1">
    <citation type="journal article" date="2015" name="Antonie Van Leeuwenhoek">
        <title>Streptomyces klenkii sp. nov., isolated from deep marine sediment.</title>
        <authorList>
            <person name="Veyisoglu A."/>
            <person name="Sahin N."/>
        </authorList>
    </citation>
    <scope>NUCLEOTIDE SEQUENCE [LARGE SCALE GENOMIC DNA]</scope>
    <source>
        <strain evidence="2 3">KCTC 29202</strain>
    </source>
</reference>
<evidence type="ECO:0000259" key="1">
    <source>
        <dbReference type="Pfam" id="PF12728"/>
    </source>
</evidence>
<organism evidence="2 3">
    <name type="scientific">Streptomyces klenkii</name>
    <dbReference type="NCBI Taxonomy" id="1420899"/>
    <lineage>
        <taxon>Bacteria</taxon>
        <taxon>Bacillati</taxon>
        <taxon>Actinomycetota</taxon>
        <taxon>Actinomycetes</taxon>
        <taxon>Kitasatosporales</taxon>
        <taxon>Streptomycetaceae</taxon>
        <taxon>Streptomyces</taxon>
    </lineage>
</organism>
<feature type="domain" description="Helix-turn-helix" evidence="1">
    <location>
        <begin position="4"/>
        <end position="50"/>
    </location>
</feature>
<gene>
    <name evidence="2" type="ORF">D7231_12365</name>
</gene>
<dbReference type="AlphaFoldDB" id="A0A3B0BPR3"/>
<dbReference type="Proteomes" id="UP000270343">
    <property type="component" value="Unassembled WGS sequence"/>
</dbReference>
<evidence type="ECO:0000313" key="2">
    <source>
        <dbReference type="EMBL" id="RKN74820.1"/>
    </source>
</evidence>
<keyword evidence="2" id="KW-0238">DNA-binding</keyword>
<dbReference type="GO" id="GO:0003677">
    <property type="term" value="F:DNA binding"/>
    <property type="evidence" value="ECO:0007669"/>
    <property type="project" value="UniProtKB-KW"/>
</dbReference>
<dbReference type="OrthoDB" id="4949931at2"/>
<accession>A0A3B0BPR3</accession>
<sequence length="104" mass="11686">MPRLFTAAEVATAIGCSEWWVKEQARQHRIPFTRLGGAYRFTADHFAEIIRLFEERPPTLRAAVSVQMAPARPARCERTVPASVLLRPKRPRRAVEPPHGDAAA</sequence>
<protein>
    <submittedName>
        <fullName evidence="2">DNA-binding protein</fullName>
    </submittedName>
</protein>
<proteinExistence type="predicted"/>
<dbReference type="InterPro" id="IPR041657">
    <property type="entry name" value="HTH_17"/>
</dbReference>
<evidence type="ECO:0000313" key="3">
    <source>
        <dbReference type="Proteomes" id="UP000270343"/>
    </source>
</evidence>
<dbReference type="EMBL" id="RBAM01000004">
    <property type="protein sequence ID" value="RKN74820.1"/>
    <property type="molecule type" value="Genomic_DNA"/>
</dbReference>
<keyword evidence="3" id="KW-1185">Reference proteome</keyword>